<dbReference type="AlphaFoldDB" id="A0A1I8A3S6"/>
<keyword evidence="1" id="KW-1185">Reference proteome</keyword>
<reference evidence="2" key="1">
    <citation type="submission" date="2016-11" db="UniProtKB">
        <authorList>
            <consortium name="WormBaseParasite"/>
        </authorList>
    </citation>
    <scope>IDENTIFICATION</scope>
</reference>
<name>A0A1I8A3S6_9BILA</name>
<dbReference type="WBParaSite" id="L893_g3272.t1">
    <property type="protein sequence ID" value="L893_g3272.t1"/>
    <property type="gene ID" value="L893_g3272"/>
</dbReference>
<protein>
    <submittedName>
        <fullName evidence="2">FLYWCH-type domain-containing protein</fullName>
    </submittedName>
</protein>
<dbReference type="Proteomes" id="UP000095287">
    <property type="component" value="Unplaced"/>
</dbReference>
<sequence length="67" mass="7626">MSITGIVVINAKEVYNKEVYNTMDSVCVDRIAHKRLMSMCSKKVIGKSEHVHHNHPVPQNVKPELKL</sequence>
<evidence type="ECO:0000313" key="2">
    <source>
        <dbReference type="WBParaSite" id="L893_g3272.t1"/>
    </source>
</evidence>
<accession>A0A1I8A3S6</accession>
<evidence type="ECO:0000313" key="1">
    <source>
        <dbReference type="Proteomes" id="UP000095287"/>
    </source>
</evidence>
<proteinExistence type="predicted"/>
<organism evidence="1 2">
    <name type="scientific">Steinernema glaseri</name>
    <dbReference type="NCBI Taxonomy" id="37863"/>
    <lineage>
        <taxon>Eukaryota</taxon>
        <taxon>Metazoa</taxon>
        <taxon>Ecdysozoa</taxon>
        <taxon>Nematoda</taxon>
        <taxon>Chromadorea</taxon>
        <taxon>Rhabditida</taxon>
        <taxon>Tylenchina</taxon>
        <taxon>Panagrolaimomorpha</taxon>
        <taxon>Strongyloidoidea</taxon>
        <taxon>Steinernematidae</taxon>
        <taxon>Steinernema</taxon>
    </lineage>
</organism>